<name>A0A0D9XBK9_9ORYZ</name>
<evidence type="ECO:0000313" key="2">
    <source>
        <dbReference type="Proteomes" id="UP000032180"/>
    </source>
</evidence>
<dbReference type="PANTHER" id="PTHR33207">
    <property type="entry name" value="F-BOX DOMAIN CONTAINING PROTEIN-RELATED"/>
    <property type="match status" value="1"/>
</dbReference>
<proteinExistence type="predicted"/>
<reference evidence="1 2" key="1">
    <citation type="submission" date="2012-08" db="EMBL/GenBank/DDBJ databases">
        <title>Oryza genome evolution.</title>
        <authorList>
            <person name="Wing R.A."/>
        </authorList>
    </citation>
    <scope>NUCLEOTIDE SEQUENCE</scope>
</reference>
<dbReference type="SUPFAM" id="SSF101898">
    <property type="entry name" value="NHL repeat"/>
    <property type="match status" value="1"/>
</dbReference>
<evidence type="ECO:0008006" key="3">
    <source>
        <dbReference type="Google" id="ProtNLM"/>
    </source>
</evidence>
<reference evidence="2" key="2">
    <citation type="submission" date="2013-12" db="EMBL/GenBank/DDBJ databases">
        <authorList>
            <person name="Yu Y."/>
            <person name="Lee S."/>
            <person name="de Baynast K."/>
            <person name="Wissotski M."/>
            <person name="Liu L."/>
            <person name="Talag J."/>
            <person name="Goicoechea J."/>
            <person name="Angelova A."/>
            <person name="Jetty R."/>
            <person name="Kudrna D."/>
            <person name="Golser W."/>
            <person name="Rivera L."/>
            <person name="Zhang J."/>
            <person name="Wing R."/>
        </authorList>
    </citation>
    <scope>NUCLEOTIDE SEQUENCE</scope>
</reference>
<keyword evidence="2" id="KW-1185">Reference proteome</keyword>
<dbReference type="EnsemblPlants" id="LPERR09G01320.1">
    <property type="protein sequence ID" value="LPERR09G01320.1"/>
    <property type="gene ID" value="LPERR09G01320"/>
</dbReference>
<dbReference type="AlphaFoldDB" id="A0A0D9XBK9"/>
<dbReference type="eggNOG" id="ENOG502RRNS">
    <property type="taxonomic scope" value="Eukaryota"/>
</dbReference>
<sequence length="378" mass="42713">MTTFHPTPTPAQFPLPDTVSRDSPAFFAPAPLDATAAAANDAARISLDFVPHAKRFTIYDVRHGLVLLLPSPPPTNTIPRLLVLDPASRRRALLPSPPRDAVPDDRWRGNGTRRFIGAALLSRAHPSRLCFEAVCLTVDGDRPRLWLASFRDDAGGDGCTWTAQPRSRDVDVTFDPWWFEGRCVHAAGNIYWHICNSSRLLALDPDAMRLSFLPAPSELGDRFRKYRIGEDEDGRLCIVAMVEQEIQVWVRGDAPWSDNGWVVKREVDMPRALDAVPGMPRDTFSRHMINWVSDIDAAGRSGLVPQHLGLWPLLLSPQDTTDQPPRHRQWLGVWAPHLRLHLGMAPRLPRLSRIFTEFPRYYYILTKDYSFIAHAVLF</sequence>
<protein>
    <recommendedName>
        <fullName evidence="3">DUF1618 domain-containing protein</fullName>
    </recommendedName>
</protein>
<accession>A0A0D9XBK9</accession>
<dbReference type="Proteomes" id="UP000032180">
    <property type="component" value="Chromosome 9"/>
</dbReference>
<organism evidence="1 2">
    <name type="scientific">Leersia perrieri</name>
    <dbReference type="NCBI Taxonomy" id="77586"/>
    <lineage>
        <taxon>Eukaryota</taxon>
        <taxon>Viridiplantae</taxon>
        <taxon>Streptophyta</taxon>
        <taxon>Embryophyta</taxon>
        <taxon>Tracheophyta</taxon>
        <taxon>Spermatophyta</taxon>
        <taxon>Magnoliopsida</taxon>
        <taxon>Liliopsida</taxon>
        <taxon>Poales</taxon>
        <taxon>Poaceae</taxon>
        <taxon>BOP clade</taxon>
        <taxon>Oryzoideae</taxon>
        <taxon>Oryzeae</taxon>
        <taxon>Oryzinae</taxon>
        <taxon>Leersia</taxon>
    </lineage>
</organism>
<dbReference type="HOGENOM" id="CLU_024027_2_0_1"/>
<reference evidence="1" key="3">
    <citation type="submission" date="2015-04" db="UniProtKB">
        <authorList>
            <consortium name="EnsemblPlants"/>
        </authorList>
    </citation>
    <scope>IDENTIFICATION</scope>
</reference>
<dbReference type="Gramene" id="LPERR09G01320.1">
    <property type="protein sequence ID" value="LPERR09G01320.1"/>
    <property type="gene ID" value="LPERR09G01320"/>
</dbReference>
<dbReference type="STRING" id="77586.A0A0D9XBK9"/>
<evidence type="ECO:0000313" key="1">
    <source>
        <dbReference type="EnsemblPlants" id="LPERR09G01320.1"/>
    </source>
</evidence>